<dbReference type="PRINTS" id="PR00410">
    <property type="entry name" value="PHEHYDRXLASE"/>
</dbReference>
<keyword evidence="4" id="KW-1133">Transmembrane helix</keyword>
<dbReference type="Gene3D" id="2.40.30.10">
    <property type="entry name" value="Translation factors"/>
    <property type="match status" value="1"/>
</dbReference>
<keyword evidence="2" id="KW-0408">Iron</keyword>
<dbReference type="InterPro" id="IPR050415">
    <property type="entry name" value="MRET"/>
</dbReference>
<dbReference type="RefSeq" id="WP_344201884.1">
    <property type="nucleotide sequence ID" value="NZ_BAAAME010000004.1"/>
</dbReference>
<feature type="transmembrane region" description="Helical" evidence="4">
    <location>
        <begin position="235"/>
        <end position="251"/>
    </location>
</feature>
<dbReference type="CDD" id="cd00322">
    <property type="entry name" value="FNR_like"/>
    <property type="match status" value="1"/>
</dbReference>
<gene>
    <name evidence="6" type="ORF">GCM10009710_24140</name>
</gene>
<evidence type="ECO:0000313" key="7">
    <source>
        <dbReference type="Proteomes" id="UP001501057"/>
    </source>
</evidence>
<dbReference type="InterPro" id="IPR017938">
    <property type="entry name" value="Riboflavin_synthase-like_b-brl"/>
</dbReference>
<evidence type="ECO:0000259" key="5">
    <source>
        <dbReference type="PROSITE" id="PS51384"/>
    </source>
</evidence>
<dbReference type="PANTHER" id="PTHR47354">
    <property type="entry name" value="NADH OXIDOREDUCTASE HCR"/>
    <property type="match status" value="1"/>
</dbReference>
<accession>A0ABN2JY24</accession>
<dbReference type="InterPro" id="IPR008333">
    <property type="entry name" value="Cbr1-like_FAD-bd_dom"/>
</dbReference>
<organism evidence="6 7">
    <name type="scientific">Aeromicrobium alkaliterrae</name>
    <dbReference type="NCBI Taxonomy" id="302168"/>
    <lineage>
        <taxon>Bacteria</taxon>
        <taxon>Bacillati</taxon>
        <taxon>Actinomycetota</taxon>
        <taxon>Actinomycetes</taxon>
        <taxon>Propionibacteriales</taxon>
        <taxon>Nocardioidaceae</taxon>
        <taxon>Aeromicrobium</taxon>
    </lineage>
</organism>
<dbReference type="EMBL" id="BAAAME010000004">
    <property type="protein sequence ID" value="GAA1743239.1"/>
    <property type="molecule type" value="Genomic_DNA"/>
</dbReference>
<dbReference type="SUPFAM" id="SSF52343">
    <property type="entry name" value="Ferredoxin reductase-like, C-terminal NADP-linked domain"/>
    <property type="match status" value="1"/>
</dbReference>
<keyword evidence="2" id="KW-0479">Metal-binding</keyword>
<reference evidence="6 7" key="1">
    <citation type="journal article" date="2019" name="Int. J. Syst. Evol. Microbiol.">
        <title>The Global Catalogue of Microorganisms (GCM) 10K type strain sequencing project: providing services to taxonomists for standard genome sequencing and annotation.</title>
        <authorList>
            <consortium name="The Broad Institute Genomics Platform"/>
            <consortium name="The Broad Institute Genome Sequencing Center for Infectious Disease"/>
            <person name="Wu L."/>
            <person name="Ma J."/>
        </authorList>
    </citation>
    <scope>NUCLEOTIDE SEQUENCE [LARGE SCALE GENOMIC DNA]</scope>
    <source>
        <strain evidence="6 7">JCM 13518</strain>
    </source>
</reference>
<dbReference type="PANTHER" id="PTHR47354:SF5">
    <property type="entry name" value="PROTEIN RFBI"/>
    <property type="match status" value="1"/>
</dbReference>
<feature type="transmembrane region" description="Helical" evidence="4">
    <location>
        <begin position="40"/>
        <end position="59"/>
    </location>
</feature>
<keyword evidence="4" id="KW-0472">Membrane</keyword>
<keyword evidence="7" id="KW-1185">Reference proteome</keyword>
<dbReference type="Pfam" id="PF00970">
    <property type="entry name" value="FAD_binding_6"/>
    <property type="match status" value="1"/>
</dbReference>
<evidence type="ECO:0000256" key="1">
    <source>
        <dbReference type="ARBA" id="ARBA00001974"/>
    </source>
</evidence>
<keyword evidence="2" id="KW-0001">2Fe-2S</keyword>
<dbReference type="Gene3D" id="3.40.50.80">
    <property type="entry name" value="Nucleotide-binding domain of ferredoxin-NADP reductase (FNR) module"/>
    <property type="match status" value="1"/>
</dbReference>
<proteinExistence type="predicted"/>
<keyword evidence="4" id="KW-0812">Transmembrane</keyword>
<dbReference type="InterPro" id="IPR017927">
    <property type="entry name" value="FAD-bd_FR_type"/>
</dbReference>
<feature type="transmembrane region" description="Helical" evidence="4">
    <location>
        <begin position="71"/>
        <end position="89"/>
    </location>
</feature>
<dbReference type="SUPFAM" id="SSF63380">
    <property type="entry name" value="Riboflavin synthase domain-like"/>
    <property type="match status" value="1"/>
</dbReference>
<feature type="transmembrane region" description="Helical" evidence="4">
    <location>
        <begin position="120"/>
        <end position="139"/>
    </location>
</feature>
<keyword evidence="3" id="KW-0411">Iron-sulfur</keyword>
<evidence type="ECO:0000256" key="4">
    <source>
        <dbReference type="SAM" id="Phobius"/>
    </source>
</evidence>
<dbReference type="InterPro" id="IPR039261">
    <property type="entry name" value="FNR_nucleotide-bd"/>
</dbReference>
<name>A0ABN2JY24_9ACTN</name>
<feature type="domain" description="FAD-binding FR-type" evidence="5">
    <location>
        <begin position="286"/>
        <end position="388"/>
    </location>
</feature>
<comment type="cofactor">
    <cofactor evidence="1">
        <name>FAD</name>
        <dbReference type="ChEBI" id="CHEBI:57692"/>
    </cofactor>
</comment>
<evidence type="ECO:0000256" key="2">
    <source>
        <dbReference type="ARBA" id="ARBA00022714"/>
    </source>
</evidence>
<protein>
    <recommendedName>
        <fullName evidence="5">FAD-binding FR-type domain-containing protein</fullName>
    </recommendedName>
</protein>
<feature type="transmembrane region" description="Helical" evidence="4">
    <location>
        <begin position="151"/>
        <end position="171"/>
    </location>
</feature>
<sequence length="514" mass="56041">MIRALLGRVTMYRIVTIVLLALAAVAFVLTATSRLDPSTFTLRGLLATLVVLVVTSVVADHLLGLAVRRRPHTESAVITALLLWFLYWPTLDVGTLAWLGLTAVAAQASKYVLVWRARHVFNPAAAGAVLMILLSELLGDRVDNPPPSTTWWAANESMALFVLAGALVVLYRTGRFSLAVTFAVPAAVLTYWGVSSFYPETGQALEYVAYSTPIVFFAAFMLTEPLTLAPRRAQQLVLAVIAAVLFAWPLWTTELFSVPIVLGPFESTYEIALIAINLVAFLLGQRGGVRLRLLESRDLGGDLREFRFEPRRRVRLRAGQYLELQVPHAADVRGVRRVFTVASTPDADTVDIAVRVPEDCSSFKRELAALQPGDEVHATGVNGDFVWSRGASPVLLVAGGIGVTPFLSQVRHEPDRDAVLVYGVPSASVVPYRDELVAAGTRVVLVAPDDPTDLPDGWTHVREAFVTGEVVREAVPDAGSRRAFVSGPPAMVSPVAAHLRRHRIRTRTDHFTGY</sequence>
<evidence type="ECO:0000256" key="3">
    <source>
        <dbReference type="ARBA" id="ARBA00023014"/>
    </source>
</evidence>
<feature type="transmembrane region" description="Helical" evidence="4">
    <location>
        <begin position="178"/>
        <end position="198"/>
    </location>
</feature>
<dbReference type="Pfam" id="PF00175">
    <property type="entry name" value="NAD_binding_1"/>
    <property type="match status" value="1"/>
</dbReference>
<feature type="transmembrane region" description="Helical" evidence="4">
    <location>
        <begin position="271"/>
        <end position="289"/>
    </location>
</feature>
<dbReference type="PROSITE" id="PS51384">
    <property type="entry name" value="FAD_FR"/>
    <property type="match status" value="1"/>
</dbReference>
<dbReference type="Proteomes" id="UP001501057">
    <property type="component" value="Unassembled WGS sequence"/>
</dbReference>
<evidence type="ECO:0000313" key="6">
    <source>
        <dbReference type="EMBL" id="GAA1743239.1"/>
    </source>
</evidence>
<comment type="caution">
    <text evidence="6">The sequence shown here is derived from an EMBL/GenBank/DDBJ whole genome shotgun (WGS) entry which is preliminary data.</text>
</comment>
<feature type="transmembrane region" description="Helical" evidence="4">
    <location>
        <begin position="204"/>
        <end position="223"/>
    </location>
</feature>
<dbReference type="InterPro" id="IPR001433">
    <property type="entry name" value="OxRdtase_FAD/NAD-bd"/>
</dbReference>